<dbReference type="OrthoDB" id="1532798at2759"/>
<comment type="pathway">
    <text evidence="3">Cofactor biosynthesis; coenzyme A biosynthesis; CoA from (R)-pantothenate: step 3/5.</text>
</comment>
<dbReference type="EMBL" id="BDRX01000016">
    <property type="protein sequence ID" value="GBF90347.1"/>
    <property type="molecule type" value="Genomic_DNA"/>
</dbReference>
<feature type="domain" description="Flavoprotein" evidence="6">
    <location>
        <begin position="39"/>
        <end position="213"/>
    </location>
</feature>
<evidence type="ECO:0000256" key="3">
    <source>
        <dbReference type="ARBA" id="ARBA00060685"/>
    </source>
</evidence>
<comment type="similarity">
    <text evidence="2">Belongs to the HFCD (homooligomeric flavin containing Cys decarboxylase) superfamily.</text>
</comment>
<dbReference type="SUPFAM" id="SSF52507">
    <property type="entry name" value="Homo-oligomeric flavin-containing Cys decarboxylases, HFCD"/>
    <property type="match status" value="1"/>
</dbReference>
<dbReference type="EC" id="4.1.1.36" evidence="4"/>
<dbReference type="PANTHER" id="PTHR14359">
    <property type="entry name" value="HOMO-OLIGOMERIC FLAVIN CONTAINING CYS DECARBOXYLASE FAMILY"/>
    <property type="match status" value="1"/>
</dbReference>
<organism evidence="7 8">
    <name type="scientific">Raphidocelis subcapitata</name>
    <dbReference type="NCBI Taxonomy" id="307507"/>
    <lineage>
        <taxon>Eukaryota</taxon>
        <taxon>Viridiplantae</taxon>
        <taxon>Chlorophyta</taxon>
        <taxon>core chlorophytes</taxon>
        <taxon>Chlorophyceae</taxon>
        <taxon>CS clade</taxon>
        <taxon>Sphaeropleales</taxon>
        <taxon>Selenastraceae</taxon>
        <taxon>Raphidocelis</taxon>
    </lineage>
</organism>
<dbReference type="PANTHER" id="PTHR14359:SF6">
    <property type="entry name" value="PHOSPHOPANTOTHENOYLCYSTEINE DECARBOXYLASE"/>
    <property type="match status" value="1"/>
</dbReference>
<comment type="caution">
    <text evidence="7">The sequence shown here is derived from an EMBL/GenBank/DDBJ whole genome shotgun (WGS) entry which is preliminary data.</text>
</comment>
<evidence type="ECO:0000256" key="4">
    <source>
        <dbReference type="ARBA" id="ARBA00066422"/>
    </source>
</evidence>
<accession>A0A2V0NZJ8</accession>
<dbReference type="InParanoid" id="A0A2V0NZJ8"/>
<gene>
    <name evidence="7" type="ORF">Rsub_02453</name>
</gene>
<reference evidence="7 8" key="1">
    <citation type="journal article" date="2018" name="Sci. Rep.">
        <title>Raphidocelis subcapitata (=Pseudokirchneriella subcapitata) provides an insight into genome evolution and environmental adaptations in the Sphaeropleales.</title>
        <authorList>
            <person name="Suzuki S."/>
            <person name="Yamaguchi H."/>
            <person name="Nakajima N."/>
            <person name="Kawachi M."/>
        </authorList>
    </citation>
    <scope>NUCLEOTIDE SEQUENCE [LARGE SCALE GENOMIC DNA]</scope>
    <source>
        <strain evidence="7 8">NIES-35</strain>
    </source>
</reference>
<sequence length="243" mass="25629">MQVETRDPLEAPEKQQSSQDGAAAAPQQEEQQPRPRRPRVLLGLSGSVATIKAPLLCRCLCEFADVRVIATAAARRFVGEGQLPPQAGQLLGDEDEWRQWKQVGDPVMHIELRRWADALVIAPLSANTLAKAAGGLCDNLLTCVVRAWDFDRPLLVAPAMNTLMWDSPFTRRHLDALAQLGVAVVPPVGKRLACGDVGLGAMAAPEAVAAAVAGALRRRYGGGAPDGAGMELPAGPPEALGGA</sequence>
<proteinExistence type="inferred from homology"/>
<dbReference type="FunCoup" id="A0A2V0NZJ8">
    <property type="interactions" value="1713"/>
</dbReference>
<keyword evidence="8" id="KW-1185">Reference proteome</keyword>
<evidence type="ECO:0000259" key="6">
    <source>
        <dbReference type="Pfam" id="PF02441"/>
    </source>
</evidence>
<evidence type="ECO:0000313" key="8">
    <source>
        <dbReference type="Proteomes" id="UP000247498"/>
    </source>
</evidence>
<evidence type="ECO:0000256" key="2">
    <source>
        <dbReference type="ARBA" id="ARBA00038350"/>
    </source>
</evidence>
<dbReference type="GO" id="GO:0071513">
    <property type="term" value="C:phosphopantothenoylcysteine decarboxylase complex"/>
    <property type="evidence" value="ECO:0007669"/>
    <property type="project" value="TreeGrafter"/>
</dbReference>
<evidence type="ECO:0000313" key="7">
    <source>
        <dbReference type="EMBL" id="GBF90347.1"/>
    </source>
</evidence>
<dbReference type="AlphaFoldDB" id="A0A2V0NZJ8"/>
<name>A0A2V0NZJ8_9CHLO</name>
<dbReference type="Pfam" id="PF02441">
    <property type="entry name" value="Flavoprotein"/>
    <property type="match status" value="1"/>
</dbReference>
<evidence type="ECO:0000256" key="1">
    <source>
        <dbReference type="ARBA" id="ARBA00022993"/>
    </source>
</evidence>
<dbReference type="STRING" id="307507.A0A2V0NZJ8"/>
<protein>
    <recommendedName>
        <fullName evidence="4">phosphopantothenoylcysteine decarboxylase</fullName>
        <ecNumber evidence="4">4.1.1.36</ecNumber>
    </recommendedName>
</protein>
<dbReference type="GO" id="GO:0015937">
    <property type="term" value="P:coenzyme A biosynthetic process"/>
    <property type="evidence" value="ECO:0007669"/>
    <property type="project" value="UniProtKB-KW"/>
</dbReference>
<dbReference type="GO" id="GO:0010181">
    <property type="term" value="F:FMN binding"/>
    <property type="evidence" value="ECO:0007669"/>
    <property type="project" value="TreeGrafter"/>
</dbReference>
<dbReference type="GO" id="GO:0004633">
    <property type="term" value="F:phosphopantothenoylcysteine decarboxylase activity"/>
    <property type="evidence" value="ECO:0007669"/>
    <property type="project" value="UniProtKB-EC"/>
</dbReference>
<dbReference type="InterPro" id="IPR003382">
    <property type="entry name" value="Flavoprotein"/>
</dbReference>
<feature type="compositionally biased region" description="Basic and acidic residues" evidence="5">
    <location>
        <begin position="1"/>
        <end position="13"/>
    </location>
</feature>
<dbReference type="InterPro" id="IPR036551">
    <property type="entry name" value="Flavin_trans-like"/>
</dbReference>
<keyword evidence="1" id="KW-0173">Coenzyme A biosynthesis</keyword>
<feature type="region of interest" description="Disordered" evidence="5">
    <location>
        <begin position="1"/>
        <end position="39"/>
    </location>
</feature>
<dbReference type="Proteomes" id="UP000247498">
    <property type="component" value="Unassembled WGS sequence"/>
</dbReference>
<dbReference type="Gene3D" id="3.40.50.1950">
    <property type="entry name" value="Flavin prenyltransferase-like"/>
    <property type="match status" value="1"/>
</dbReference>
<evidence type="ECO:0000256" key="5">
    <source>
        <dbReference type="SAM" id="MobiDB-lite"/>
    </source>
</evidence>